<keyword evidence="2" id="KW-1185">Reference proteome</keyword>
<gene>
    <name evidence="1" type="ORF">V7S43_004368</name>
</gene>
<organism evidence="1 2">
    <name type="scientific">Phytophthora oleae</name>
    <dbReference type="NCBI Taxonomy" id="2107226"/>
    <lineage>
        <taxon>Eukaryota</taxon>
        <taxon>Sar</taxon>
        <taxon>Stramenopiles</taxon>
        <taxon>Oomycota</taxon>
        <taxon>Peronosporomycetes</taxon>
        <taxon>Peronosporales</taxon>
        <taxon>Peronosporaceae</taxon>
        <taxon>Phytophthora</taxon>
    </lineage>
</organism>
<dbReference type="EMBL" id="JBIMZQ010000006">
    <property type="protein sequence ID" value="KAL3671188.1"/>
    <property type="molecule type" value="Genomic_DNA"/>
</dbReference>
<dbReference type="Proteomes" id="UP001632037">
    <property type="component" value="Unassembled WGS sequence"/>
</dbReference>
<accession>A0ABD3FWP6</accession>
<comment type="caution">
    <text evidence="1">The sequence shown here is derived from an EMBL/GenBank/DDBJ whole genome shotgun (WGS) entry which is preliminary data.</text>
</comment>
<reference evidence="1 2" key="1">
    <citation type="submission" date="2024-09" db="EMBL/GenBank/DDBJ databases">
        <title>Genome sequencing and assembly of Phytophthora oleae, isolate VK10A, causative agent of rot of olive drupes.</title>
        <authorList>
            <person name="Conti Taguali S."/>
            <person name="Riolo M."/>
            <person name="La Spada F."/>
            <person name="Cacciola S.O."/>
            <person name="Dionisio G."/>
        </authorList>
    </citation>
    <scope>NUCLEOTIDE SEQUENCE [LARGE SCALE GENOMIC DNA]</scope>
    <source>
        <strain evidence="1 2">VK10A</strain>
    </source>
</reference>
<name>A0ABD3FWP6_9STRA</name>
<dbReference type="AlphaFoldDB" id="A0ABD3FWP6"/>
<evidence type="ECO:0000313" key="2">
    <source>
        <dbReference type="Proteomes" id="UP001632037"/>
    </source>
</evidence>
<protein>
    <recommendedName>
        <fullName evidence="3">PH domain-containing protein</fullName>
    </recommendedName>
</protein>
<evidence type="ECO:0000313" key="1">
    <source>
        <dbReference type="EMBL" id="KAL3671188.1"/>
    </source>
</evidence>
<proteinExistence type="predicted"/>
<evidence type="ECO:0008006" key="3">
    <source>
        <dbReference type="Google" id="ProtNLM"/>
    </source>
</evidence>
<sequence length="90" mass="10170">MGASPQDETKRWKNALEKVKESKRTTFADVVHAAVTFDRGGRIQMDFDADDSNYRISSLQEQAKQCVKSFHTSKQVAKRTSTFLSWPSAS</sequence>